<feature type="chain" id="PRO_5011731127" evidence="2">
    <location>
        <begin position="29"/>
        <end position="164"/>
    </location>
</feature>
<name>A0A1H4GBC8_9BACT</name>
<gene>
    <name evidence="3" type="ORF">SAMN05660909_05116</name>
</gene>
<evidence type="ECO:0000313" key="3">
    <source>
        <dbReference type="EMBL" id="SEB06581.1"/>
    </source>
</evidence>
<reference evidence="4" key="1">
    <citation type="submission" date="2016-10" db="EMBL/GenBank/DDBJ databases">
        <authorList>
            <person name="Varghese N."/>
            <person name="Submissions S."/>
        </authorList>
    </citation>
    <scope>NUCLEOTIDE SEQUENCE [LARGE SCALE GENOMIC DNA]</scope>
    <source>
        <strain evidence="4">DSM 23920</strain>
    </source>
</reference>
<sequence length="164" mass="17929">MTRKFPQIFAVLSVLTFLLCLSSVNANAQSTIITGPTSVYPGSIGVYELSPHVGSNVYVSWCVSWTNQQPDGQIISAPTNSCLEGYGINTCYVNWSSNLNHASLQVDFPRGGTNNSYYTLYITKKPNFKGEDSLVVETADGKPAPFTLKKMPAPELRSSEPARR</sequence>
<evidence type="ECO:0000256" key="2">
    <source>
        <dbReference type="SAM" id="SignalP"/>
    </source>
</evidence>
<dbReference type="RefSeq" id="WP_089765442.1">
    <property type="nucleotide sequence ID" value="NZ_BKAT01000057.1"/>
</dbReference>
<dbReference type="STRING" id="408074.SAMN05660909_05116"/>
<dbReference type="AlphaFoldDB" id="A0A1H4GBC8"/>
<feature type="region of interest" description="Disordered" evidence="1">
    <location>
        <begin position="145"/>
        <end position="164"/>
    </location>
</feature>
<keyword evidence="2" id="KW-0732">Signal</keyword>
<dbReference type="EMBL" id="FNRL01000035">
    <property type="protein sequence ID" value="SEB06581.1"/>
    <property type="molecule type" value="Genomic_DNA"/>
</dbReference>
<evidence type="ECO:0000256" key="1">
    <source>
        <dbReference type="SAM" id="MobiDB-lite"/>
    </source>
</evidence>
<accession>A0A1H4GBC8</accession>
<keyword evidence="4" id="KW-1185">Reference proteome</keyword>
<feature type="signal peptide" evidence="2">
    <location>
        <begin position="1"/>
        <end position="28"/>
    </location>
</feature>
<organism evidence="3 4">
    <name type="scientific">Chitinophaga terrae</name>
    <name type="common">ex Kim and Jung 2007</name>
    <dbReference type="NCBI Taxonomy" id="408074"/>
    <lineage>
        <taxon>Bacteria</taxon>
        <taxon>Pseudomonadati</taxon>
        <taxon>Bacteroidota</taxon>
        <taxon>Chitinophagia</taxon>
        <taxon>Chitinophagales</taxon>
        <taxon>Chitinophagaceae</taxon>
        <taxon>Chitinophaga</taxon>
    </lineage>
</organism>
<protein>
    <submittedName>
        <fullName evidence="3">Uncharacterized protein</fullName>
    </submittedName>
</protein>
<dbReference type="Proteomes" id="UP000199656">
    <property type="component" value="Unassembled WGS sequence"/>
</dbReference>
<proteinExistence type="predicted"/>
<evidence type="ECO:0000313" key="4">
    <source>
        <dbReference type="Proteomes" id="UP000199656"/>
    </source>
</evidence>
<dbReference type="OrthoDB" id="9904304at2"/>